<accession>G0ADF9</accession>
<evidence type="ECO:0000313" key="1">
    <source>
        <dbReference type="EMBL" id="AEK63421.1"/>
    </source>
</evidence>
<keyword evidence="2" id="KW-1185">Reference proteome</keyword>
<organism evidence="1 2">
    <name type="scientific">Collimonas fungivorans (strain Ter331)</name>
    <dbReference type="NCBI Taxonomy" id="1005048"/>
    <lineage>
        <taxon>Bacteria</taxon>
        <taxon>Pseudomonadati</taxon>
        <taxon>Pseudomonadota</taxon>
        <taxon>Betaproteobacteria</taxon>
        <taxon>Burkholderiales</taxon>
        <taxon>Oxalobacteraceae</taxon>
        <taxon>Collimonas</taxon>
    </lineage>
</organism>
<dbReference type="EMBL" id="CP002745">
    <property type="protein sequence ID" value="AEK63421.1"/>
    <property type="molecule type" value="Genomic_DNA"/>
</dbReference>
<dbReference type="Proteomes" id="UP000008392">
    <property type="component" value="Chromosome"/>
</dbReference>
<reference evidence="1 2" key="2">
    <citation type="journal article" date="2006" name="J. Microbiol. Methods">
        <title>Genomic flank-sequencing of plasposon insertion sites for rapid identification of functional genes.</title>
        <authorList>
            <person name="Leveau J.H."/>
            <person name="Gerards S."/>
            <person name="Fritsche K."/>
            <person name="Zondag G."/>
            <person name="van Veen J.A."/>
        </authorList>
    </citation>
    <scope>NUCLEOTIDE SEQUENCE [LARGE SCALE GENOMIC DNA]</scope>
    <source>
        <strain evidence="1 2">Ter331</strain>
    </source>
</reference>
<dbReference type="KEGG" id="cfu:CFU_3597"/>
<reference evidence="1 2" key="5">
    <citation type="journal article" date="2011" name="ISME J.">
        <title>Dual transcriptional profiling of a bacterial/fungal confrontation: Collimonas fungivorans versus Aspergillus niger.</title>
        <authorList>
            <person name="Mela F."/>
            <person name="Fritsche K."/>
            <person name="de Boer W."/>
            <person name="van Veen J.A."/>
            <person name="de Graaff L.H."/>
            <person name="van den Berg M."/>
            <person name="Leveau J.H."/>
        </authorList>
    </citation>
    <scope>NUCLEOTIDE SEQUENCE [LARGE SCALE GENOMIC DNA]</scope>
    <source>
        <strain evidence="1 2">Ter331</strain>
    </source>
</reference>
<name>G0ADF9_COLFT</name>
<evidence type="ECO:0000313" key="2">
    <source>
        <dbReference type="Proteomes" id="UP000008392"/>
    </source>
</evidence>
<proteinExistence type="predicted"/>
<reference evidence="1 2" key="3">
    <citation type="journal article" date="2008" name="FEMS Microbiol. Ecol.">
        <title>Identification and characterization of genes underlying chitinolysis in Collimonas fungivorans Ter331.</title>
        <authorList>
            <person name="Fritsche K."/>
            <person name="de Boer W."/>
            <person name="Gerards S."/>
            <person name="van den Berg M."/>
            <person name="van Veen J.A."/>
            <person name="Leveau J.H."/>
        </authorList>
    </citation>
    <scope>NUCLEOTIDE SEQUENCE [LARGE SCALE GENOMIC DNA]</scope>
    <source>
        <strain evidence="1 2">Ter331</strain>
    </source>
</reference>
<dbReference type="HOGENOM" id="CLU_2000008_0_0_4"/>
<dbReference type="AlphaFoldDB" id="G0ADF9"/>
<reference evidence="1 2" key="4">
    <citation type="journal article" date="2010" name="Environ. Microbiol.">
        <title>The bacterial genus Collimonas: mycophagy, weathering and other adaptive solutions to life in oligotrophic soil environments.</title>
        <authorList>
            <person name="Leveau J.H."/>
            <person name="Uroz S."/>
            <person name="de Boer W."/>
        </authorList>
    </citation>
    <scope>NUCLEOTIDE SEQUENCE [LARGE SCALE GENOMIC DNA]</scope>
    <source>
        <strain evidence="1 2">Ter331</strain>
    </source>
</reference>
<sequence length="124" mass="13535">MELIMASLDTSAQFPHPSIKADHQPFSWLAEELRVDAAMQFLAHTLDMAQGMQTCLGLIHASNQAREEGDPASPPTLNAADTECLTRLTMAAAGMLAEQAGRRIDVLNQRHTERASQGIHERAT</sequence>
<reference evidence="2" key="6">
    <citation type="submission" date="2011-05" db="EMBL/GenBank/DDBJ databases">
        <title>Complete sequence of Collimonas fungivorans Ter331.</title>
        <authorList>
            <person name="Leveau J.H."/>
        </authorList>
    </citation>
    <scope>NUCLEOTIDE SEQUENCE [LARGE SCALE GENOMIC DNA]</scope>
    <source>
        <strain evidence="2">Ter331</strain>
    </source>
</reference>
<reference evidence="1 2" key="1">
    <citation type="journal article" date="2004" name="Environ. Microbiol.">
        <title>Phylogeny-function analysis of (meta)genomic libraries: screening for expression of ribosomal RNA genes by large-insert library fluorescent in situ hybridization (LIL-FISH).</title>
        <authorList>
            <person name="Leveau J.H."/>
            <person name="Gerards S."/>
            <person name="de Boer W."/>
            <person name="van Veen J.A."/>
        </authorList>
    </citation>
    <scope>NUCLEOTIDE SEQUENCE [LARGE SCALE GENOMIC DNA]</scope>
    <source>
        <strain evidence="1 2">Ter331</strain>
    </source>
</reference>
<protein>
    <submittedName>
        <fullName evidence="1">Uncharacterized protein</fullName>
    </submittedName>
</protein>
<gene>
    <name evidence="1" type="ordered locus">CFU_3597</name>
</gene>